<evidence type="ECO:0000313" key="5">
    <source>
        <dbReference type="Proteomes" id="UP000050326"/>
    </source>
</evidence>
<keyword evidence="2" id="KW-1133">Transmembrane helix</keyword>
<dbReference type="EMBL" id="LKET01000039">
    <property type="protein sequence ID" value="KPU43311.1"/>
    <property type="molecule type" value="Genomic_DNA"/>
</dbReference>
<dbReference type="PROSITE" id="PS50234">
    <property type="entry name" value="VWFA"/>
    <property type="match status" value="1"/>
</dbReference>
<name>A0A0P8W400_9CLOT</name>
<dbReference type="OrthoDB" id="9805121at2"/>
<dbReference type="PATRIC" id="fig|36849.3.peg.2907"/>
<dbReference type="InterPro" id="IPR051266">
    <property type="entry name" value="CLCR"/>
</dbReference>
<keyword evidence="2" id="KW-0812">Transmembrane</keyword>
<comment type="caution">
    <text evidence="4">The sequence shown here is derived from an EMBL/GenBank/DDBJ whole genome shotgun (WGS) entry which is preliminary data.</text>
</comment>
<dbReference type="Pfam" id="PF00092">
    <property type="entry name" value="VWA"/>
    <property type="match status" value="1"/>
</dbReference>
<feature type="compositionally biased region" description="Polar residues" evidence="1">
    <location>
        <begin position="399"/>
        <end position="413"/>
    </location>
</feature>
<dbReference type="InterPro" id="IPR036465">
    <property type="entry name" value="vWFA_dom_sf"/>
</dbReference>
<dbReference type="RefSeq" id="WP_054875769.1">
    <property type="nucleotide sequence ID" value="NZ_LKET01000039.1"/>
</dbReference>
<accession>A0A0P8W400</accession>
<evidence type="ECO:0000256" key="1">
    <source>
        <dbReference type="SAM" id="MobiDB-lite"/>
    </source>
</evidence>
<dbReference type="InterPro" id="IPR002035">
    <property type="entry name" value="VWF_A"/>
</dbReference>
<dbReference type="Gene3D" id="3.40.50.410">
    <property type="entry name" value="von Willebrand factor, type A domain"/>
    <property type="match status" value="1"/>
</dbReference>
<dbReference type="AlphaFoldDB" id="A0A0P8W400"/>
<evidence type="ECO:0000256" key="2">
    <source>
        <dbReference type="SAM" id="Phobius"/>
    </source>
</evidence>
<evidence type="ECO:0000313" key="4">
    <source>
        <dbReference type="EMBL" id="KPU43311.1"/>
    </source>
</evidence>
<dbReference type="PANTHER" id="PTHR10579">
    <property type="entry name" value="CALCIUM-ACTIVATED CHLORIDE CHANNEL REGULATOR"/>
    <property type="match status" value="1"/>
</dbReference>
<feature type="transmembrane region" description="Helical" evidence="2">
    <location>
        <begin position="368"/>
        <end position="389"/>
    </location>
</feature>
<feature type="transmembrane region" description="Helical" evidence="2">
    <location>
        <begin position="308"/>
        <end position="331"/>
    </location>
</feature>
<keyword evidence="5" id="KW-1185">Reference proteome</keyword>
<dbReference type="SUPFAM" id="SSF53300">
    <property type="entry name" value="vWA-like"/>
    <property type="match status" value="1"/>
</dbReference>
<keyword evidence="2" id="KW-0472">Membrane</keyword>
<protein>
    <submittedName>
        <fullName evidence="4">von Willebrand factor type A domain protein</fullName>
    </submittedName>
</protein>
<feature type="transmembrane region" description="Helical" evidence="2">
    <location>
        <begin position="82"/>
        <end position="102"/>
    </location>
</feature>
<gene>
    <name evidence="4" type="ORF">OXPF_27520</name>
</gene>
<evidence type="ECO:0000259" key="3">
    <source>
        <dbReference type="PROSITE" id="PS50234"/>
    </source>
</evidence>
<feature type="transmembrane region" description="Helical" evidence="2">
    <location>
        <begin position="40"/>
        <end position="62"/>
    </location>
</feature>
<reference evidence="4 5" key="1">
    <citation type="submission" date="2015-09" db="EMBL/GenBank/DDBJ databases">
        <title>Genome sequence of Oxobacter pfennigii DSM 3222.</title>
        <authorList>
            <person name="Poehlein A."/>
            <person name="Bengelsdorf F.R."/>
            <person name="Schiel-Bengelsdorf B."/>
            <person name="Duerre P."/>
            <person name="Daniel R."/>
        </authorList>
    </citation>
    <scope>NUCLEOTIDE SEQUENCE [LARGE SCALE GENOMIC DNA]</scope>
    <source>
        <strain evidence="4 5">DSM 3222</strain>
    </source>
</reference>
<sequence>MGRKVNMLMAALSLTGGIIGFIVGEVMISKLLYSIPHSLLMGLYFGQMSFFVGLMCLIAEIISPILNGPAWRRMYTLSSWKFLVPCTLVMLFIAGMVLQFVYGLNFRGSRKINDVVILMDTSQSMEGTDPQNLRFKAVKNLIDSMNTDNRVSVFVFNDEVVNVQPMAAITDGLKRDIPGKLQEYDVPYGMTNIKGALTYASEHIKQNEMPGRSAMVILISDGGDTYSLADFYQETIAPYKSGYIPVFTVGMEGSDQDMLVRISEDTGGKYYSVENVEGLDTAFTKIYRERDLRLLVGERNGRTSSSMVYGIMRVVFLIIIGVAVGFAVGLIFDNRYLAKGLSIGGAVSGLMAGLILEIGYKTAPWLQYIIRIPAVIILSCVFTFFTFLVKQEGSGNFYRKSSSKQPPGSTNLPGSGAGHGKKSF</sequence>
<dbReference type="PANTHER" id="PTHR10579:SF43">
    <property type="entry name" value="ZINC FINGER (C3HC4-TYPE RING FINGER) FAMILY PROTEIN"/>
    <property type="match status" value="1"/>
</dbReference>
<feature type="transmembrane region" description="Helical" evidence="2">
    <location>
        <begin position="337"/>
        <end position="356"/>
    </location>
</feature>
<dbReference type="STRING" id="36849.OXPF_27520"/>
<feature type="transmembrane region" description="Helical" evidence="2">
    <location>
        <begin position="6"/>
        <end position="28"/>
    </location>
</feature>
<dbReference type="CDD" id="cd00198">
    <property type="entry name" value="vWFA"/>
    <property type="match status" value="1"/>
</dbReference>
<feature type="region of interest" description="Disordered" evidence="1">
    <location>
        <begin position="397"/>
        <end position="424"/>
    </location>
</feature>
<dbReference type="SMART" id="SM00327">
    <property type="entry name" value="VWA"/>
    <property type="match status" value="1"/>
</dbReference>
<feature type="domain" description="VWFA" evidence="3">
    <location>
        <begin position="114"/>
        <end position="286"/>
    </location>
</feature>
<proteinExistence type="predicted"/>
<dbReference type="Proteomes" id="UP000050326">
    <property type="component" value="Unassembled WGS sequence"/>
</dbReference>
<organism evidence="4 5">
    <name type="scientific">Oxobacter pfennigii</name>
    <dbReference type="NCBI Taxonomy" id="36849"/>
    <lineage>
        <taxon>Bacteria</taxon>
        <taxon>Bacillati</taxon>
        <taxon>Bacillota</taxon>
        <taxon>Clostridia</taxon>
        <taxon>Eubacteriales</taxon>
        <taxon>Clostridiaceae</taxon>
        <taxon>Oxobacter</taxon>
    </lineage>
</organism>